<evidence type="ECO:0000256" key="6">
    <source>
        <dbReference type="ARBA" id="ARBA00023157"/>
    </source>
</evidence>
<dbReference type="Gene3D" id="1.10.110.10">
    <property type="entry name" value="Plant lipid-transfer and hydrophobic proteins"/>
    <property type="match status" value="1"/>
</dbReference>
<dbReference type="EMBL" id="OX459122">
    <property type="protein sequence ID" value="CAI9106760.1"/>
    <property type="molecule type" value="Genomic_DNA"/>
</dbReference>
<evidence type="ECO:0000256" key="2">
    <source>
        <dbReference type="ARBA" id="ARBA00009748"/>
    </source>
</evidence>
<keyword evidence="5 11" id="KW-0732">Signal</keyword>
<feature type="chain" id="PRO_5043841444" evidence="11">
    <location>
        <begin position="28"/>
        <end position="192"/>
    </location>
</feature>
<proteinExistence type="inferred from homology"/>
<evidence type="ECO:0000256" key="10">
    <source>
        <dbReference type="SAM" id="Phobius"/>
    </source>
</evidence>
<evidence type="ECO:0000256" key="3">
    <source>
        <dbReference type="ARBA" id="ARBA00022475"/>
    </source>
</evidence>
<evidence type="ECO:0000256" key="7">
    <source>
        <dbReference type="ARBA" id="ARBA00023180"/>
    </source>
</evidence>
<keyword evidence="3" id="KW-1003">Cell membrane</keyword>
<dbReference type="SMART" id="SM00499">
    <property type="entry name" value="AAI"/>
    <property type="match status" value="1"/>
</dbReference>
<dbReference type="InterPro" id="IPR043325">
    <property type="entry name" value="LTSS"/>
</dbReference>
<keyword evidence="6" id="KW-1015">Disulfide bond</keyword>
<organism evidence="13 14">
    <name type="scientific">Oldenlandia corymbosa var. corymbosa</name>
    <dbReference type="NCBI Taxonomy" id="529605"/>
    <lineage>
        <taxon>Eukaryota</taxon>
        <taxon>Viridiplantae</taxon>
        <taxon>Streptophyta</taxon>
        <taxon>Embryophyta</taxon>
        <taxon>Tracheophyta</taxon>
        <taxon>Spermatophyta</taxon>
        <taxon>Magnoliopsida</taxon>
        <taxon>eudicotyledons</taxon>
        <taxon>Gunneridae</taxon>
        <taxon>Pentapetalae</taxon>
        <taxon>asterids</taxon>
        <taxon>lamiids</taxon>
        <taxon>Gentianales</taxon>
        <taxon>Rubiaceae</taxon>
        <taxon>Rubioideae</taxon>
        <taxon>Spermacoceae</taxon>
        <taxon>Hedyotis-Oldenlandia complex</taxon>
        <taxon>Oldenlandia</taxon>
    </lineage>
</organism>
<keyword evidence="10" id="KW-0472">Membrane</keyword>
<comment type="subcellular location">
    <subcellularLocation>
        <location evidence="1">Cell membrane</location>
        <topology evidence="1">Lipid-anchor</topology>
        <topology evidence="1">GPI-anchor</topology>
    </subcellularLocation>
</comment>
<feature type="domain" description="Bifunctional inhibitor/plant lipid transfer protein/seed storage helical" evidence="12">
    <location>
        <begin position="36"/>
        <end position="115"/>
    </location>
</feature>
<evidence type="ECO:0000256" key="9">
    <source>
        <dbReference type="SAM" id="MobiDB-lite"/>
    </source>
</evidence>
<name>A0AAV1DG93_OLDCO</name>
<evidence type="ECO:0000313" key="14">
    <source>
        <dbReference type="Proteomes" id="UP001161247"/>
    </source>
</evidence>
<evidence type="ECO:0000256" key="4">
    <source>
        <dbReference type="ARBA" id="ARBA00022622"/>
    </source>
</evidence>
<dbReference type="CDD" id="cd00010">
    <property type="entry name" value="AAI_LTSS"/>
    <property type="match status" value="1"/>
</dbReference>
<feature type="region of interest" description="Disordered" evidence="9">
    <location>
        <begin position="139"/>
        <end position="166"/>
    </location>
</feature>
<evidence type="ECO:0000313" key="13">
    <source>
        <dbReference type="EMBL" id="CAI9106760.1"/>
    </source>
</evidence>
<dbReference type="Pfam" id="PF14368">
    <property type="entry name" value="LTP_2"/>
    <property type="match status" value="1"/>
</dbReference>
<evidence type="ECO:0000256" key="1">
    <source>
        <dbReference type="ARBA" id="ARBA00004609"/>
    </source>
</evidence>
<comment type="similarity">
    <text evidence="2">Belongs to the plant LTP family.</text>
</comment>
<evidence type="ECO:0000256" key="11">
    <source>
        <dbReference type="SAM" id="SignalP"/>
    </source>
</evidence>
<dbReference type="GO" id="GO:0005886">
    <property type="term" value="C:plasma membrane"/>
    <property type="evidence" value="ECO:0007669"/>
    <property type="project" value="UniProtKB-SubCell"/>
</dbReference>
<dbReference type="InterPro" id="IPR036312">
    <property type="entry name" value="Bifun_inhib/LTP/seed_sf"/>
</dbReference>
<keyword evidence="10" id="KW-0812">Transmembrane</keyword>
<keyword evidence="8" id="KW-0449">Lipoprotein</keyword>
<evidence type="ECO:0000256" key="8">
    <source>
        <dbReference type="ARBA" id="ARBA00023288"/>
    </source>
</evidence>
<dbReference type="PANTHER" id="PTHR33044">
    <property type="entry name" value="BIFUNCTIONAL INHIBITOR/LIPID-TRANSFER PROTEIN/SEED STORAGE 2S ALBUMIN SUPERFAMILY PROTEIN-RELATED"/>
    <property type="match status" value="1"/>
</dbReference>
<dbReference type="AlphaFoldDB" id="A0AAV1DG93"/>
<keyword evidence="14" id="KW-1185">Reference proteome</keyword>
<dbReference type="GO" id="GO:0098552">
    <property type="term" value="C:side of membrane"/>
    <property type="evidence" value="ECO:0007669"/>
    <property type="project" value="UniProtKB-KW"/>
</dbReference>
<feature type="signal peptide" evidence="11">
    <location>
        <begin position="1"/>
        <end position="27"/>
    </location>
</feature>
<protein>
    <submittedName>
        <fullName evidence="13">OLC1v1005980C2</fullName>
    </submittedName>
</protein>
<keyword evidence="10" id="KW-1133">Transmembrane helix</keyword>
<accession>A0AAV1DG93</accession>
<keyword evidence="4" id="KW-0336">GPI-anchor</keyword>
<dbReference type="FunFam" id="1.10.110.10:FF:000001">
    <property type="entry name" value="Bifunctional inhibitor/lipid-transfer protein/seed storage 2S albumin superfamily protein"/>
    <property type="match status" value="1"/>
</dbReference>
<dbReference type="SUPFAM" id="SSF47699">
    <property type="entry name" value="Bifunctional inhibitor/lipid-transfer protein/seed storage 2S albumin"/>
    <property type="match status" value="1"/>
</dbReference>
<keyword evidence="7" id="KW-0325">Glycoprotein</keyword>
<feature type="transmembrane region" description="Helical" evidence="10">
    <location>
        <begin position="172"/>
        <end position="191"/>
    </location>
</feature>
<reference evidence="13" key="1">
    <citation type="submission" date="2023-03" db="EMBL/GenBank/DDBJ databases">
        <authorList>
            <person name="Julca I."/>
        </authorList>
    </citation>
    <scope>NUCLEOTIDE SEQUENCE</scope>
</reference>
<evidence type="ECO:0000259" key="12">
    <source>
        <dbReference type="SMART" id="SM00499"/>
    </source>
</evidence>
<sequence>MEHIKPQIPLTILFLTTCSLLLLLCGADVSQDRQKCANQLVGLVGCLPYVSGDPNAKAPTMDCCSGLKVVLDKSKECLCILVRDRNDPSLGLKINATLALGLPDKCKTPANVKDCPALLHLPPNSPDAKVFDDFGNSGNGSVTAPSPHSGSSTGGNVQSTTASKNGGSRTIGWLRIEMVLGLMIIVALHIVS</sequence>
<evidence type="ECO:0000256" key="5">
    <source>
        <dbReference type="ARBA" id="ARBA00022729"/>
    </source>
</evidence>
<dbReference type="InterPro" id="IPR016140">
    <property type="entry name" value="Bifunc_inhib/LTP/seed_store"/>
</dbReference>
<gene>
    <name evidence="13" type="ORF">OLC1_LOCUS15210</name>
</gene>
<dbReference type="Proteomes" id="UP001161247">
    <property type="component" value="Chromosome 5"/>
</dbReference>